<dbReference type="AlphaFoldDB" id="A0A922LCG6"/>
<proteinExistence type="predicted"/>
<dbReference type="EMBL" id="ASGP02000001">
    <property type="protein sequence ID" value="KAH9529392.1"/>
    <property type="molecule type" value="Genomic_DNA"/>
</dbReference>
<organism evidence="1 2">
    <name type="scientific">Dermatophagoides farinae</name>
    <name type="common">American house dust mite</name>
    <dbReference type="NCBI Taxonomy" id="6954"/>
    <lineage>
        <taxon>Eukaryota</taxon>
        <taxon>Metazoa</taxon>
        <taxon>Ecdysozoa</taxon>
        <taxon>Arthropoda</taxon>
        <taxon>Chelicerata</taxon>
        <taxon>Arachnida</taxon>
        <taxon>Acari</taxon>
        <taxon>Acariformes</taxon>
        <taxon>Sarcoptiformes</taxon>
        <taxon>Astigmata</taxon>
        <taxon>Psoroptidia</taxon>
        <taxon>Analgoidea</taxon>
        <taxon>Pyroglyphidae</taxon>
        <taxon>Dermatophagoidinae</taxon>
        <taxon>Dermatophagoides</taxon>
    </lineage>
</organism>
<accession>A0A922LCG6</accession>
<keyword evidence="2" id="KW-1185">Reference proteome</keyword>
<dbReference type="Proteomes" id="UP000790347">
    <property type="component" value="Unassembled WGS sequence"/>
</dbReference>
<evidence type="ECO:0000313" key="1">
    <source>
        <dbReference type="EMBL" id="KAH9529392.1"/>
    </source>
</evidence>
<protein>
    <submittedName>
        <fullName evidence="1">Uncharacterized protein</fullName>
    </submittedName>
</protein>
<gene>
    <name evidence="1" type="ORF">DERF_003279</name>
</gene>
<name>A0A922LCG6_DERFA</name>
<evidence type="ECO:0000313" key="2">
    <source>
        <dbReference type="Proteomes" id="UP000790347"/>
    </source>
</evidence>
<sequence length="61" mass="7440">MSKLISITFALKKNLWIVNEHFFKNMFTHSSFMKIWLSKSILSLYRHYDDNHVDHHSLFKI</sequence>
<comment type="caution">
    <text evidence="1">The sequence shown here is derived from an EMBL/GenBank/DDBJ whole genome shotgun (WGS) entry which is preliminary data.</text>
</comment>
<reference evidence="1" key="1">
    <citation type="submission" date="2013-05" db="EMBL/GenBank/DDBJ databases">
        <authorList>
            <person name="Yim A.K.Y."/>
            <person name="Chan T.F."/>
            <person name="Ji K.M."/>
            <person name="Liu X.Y."/>
            <person name="Zhou J.W."/>
            <person name="Li R.Q."/>
            <person name="Yang K.Y."/>
            <person name="Li J."/>
            <person name="Li M."/>
            <person name="Law P.T.W."/>
            <person name="Wu Y.L."/>
            <person name="Cai Z.L."/>
            <person name="Qin H."/>
            <person name="Bao Y."/>
            <person name="Leung R.K.K."/>
            <person name="Ng P.K.S."/>
            <person name="Zou J."/>
            <person name="Zhong X.J."/>
            <person name="Ran P.X."/>
            <person name="Zhong N.S."/>
            <person name="Liu Z.G."/>
            <person name="Tsui S.K.W."/>
        </authorList>
    </citation>
    <scope>NUCLEOTIDE SEQUENCE</scope>
    <source>
        <strain evidence="1">Derf</strain>
        <tissue evidence="1">Whole organism</tissue>
    </source>
</reference>
<reference evidence="1" key="2">
    <citation type="journal article" date="2022" name="Res Sq">
        <title>Comparative Genomics Reveals Insights into the Divergent Evolution of Astigmatic Mites and Household Pest Adaptations.</title>
        <authorList>
            <person name="Xiong Q."/>
            <person name="Wan A.T.-Y."/>
            <person name="Liu X.-Y."/>
            <person name="Fung C.S.-H."/>
            <person name="Xiao X."/>
            <person name="Malainual N."/>
            <person name="Hou J."/>
            <person name="Wang L."/>
            <person name="Wang M."/>
            <person name="Yang K."/>
            <person name="Cui Y."/>
            <person name="Leung E."/>
            <person name="Nong W."/>
            <person name="Shin S.-K."/>
            <person name="Au S."/>
            <person name="Jeong K.Y."/>
            <person name="Chew F.T."/>
            <person name="Hui J."/>
            <person name="Leung T.F."/>
            <person name="Tungtrongchitr A."/>
            <person name="Zhong N."/>
            <person name="Liu Z."/>
            <person name="Tsui S."/>
        </authorList>
    </citation>
    <scope>NUCLEOTIDE SEQUENCE</scope>
    <source>
        <strain evidence="1">Derf</strain>
        <tissue evidence="1">Whole organism</tissue>
    </source>
</reference>